<dbReference type="AlphaFoldDB" id="A0A9P1H6J9"/>
<reference evidence="2" key="1">
    <citation type="submission" date="2022-11" db="EMBL/GenBank/DDBJ databases">
        <authorList>
            <person name="Scott C."/>
            <person name="Bruce N."/>
        </authorList>
    </citation>
    <scope>NUCLEOTIDE SEQUENCE</scope>
</reference>
<gene>
    <name evidence="2" type="ORF">PPNO1_LOCUS6528</name>
</gene>
<feature type="compositionally biased region" description="Basic and acidic residues" evidence="1">
    <location>
        <begin position="36"/>
        <end position="50"/>
    </location>
</feature>
<organism evidence="2 3">
    <name type="scientific">Parascedosporium putredinis</name>
    <dbReference type="NCBI Taxonomy" id="1442378"/>
    <lineage>
        <taxon>Eukaryota</taxon>
        <taxon>Fungi</taxon>
        <taxon>Dikarya</taxon>
        <taxon>Ascomycota</taxon>
        <taxon>Pezizomycotina</taxon>
        <taxon>Sordariomycetes</taxon>
        <taxon>Hypocreomycetidae</taxon>
        <taxon>Microascales</taxon>
        <taxon>Microascaceae</taxon>
        <taxon>Parascedosporium</taxon>
    </lineage>
</organism>
<dbReference type="OrthoDB" id="1749473at2759"/>
<feature type="compositionally biased region" description="Polar residues" evidence="1">
    <location>
        <begin position="278"/>
        <end position="291"/>
    </location>
</feature>
<feature type="region of interest" description="Disordered" evidence="1">
    <location>
        <begin position="65"/>
        <end position="86"/>
    </location>
</feature>
<feature type="compositionally biased region" description="Pro residues" evidence="1">
    <location>
        <begin position="640"/>
        <end position="655"/>
    </location>
</feature>
<comment type="caution">
    <text evidence="2">The sequence shown here is derived from an EMBL/GenBank/DDBJ whole genome shotgun (WGS) entry which is preliminary data.</text>
</comment>
<evidence type="ECO:0000256" key="1">
    <source>
        <dbReference type="SAM" id="MobiDB-lite"/>
    </source>
</evidence>
<evidence type="ECO:0000313" key="3">
    <source>
        <dbReference type="Proteomes" id="UP000838763"/>
    </source>
</evidence>
<feature type="region of interest" description="Disordered" evidence="1">
    <location>
        <begin position="635"/>
        <end position="661"/>
    </location>
</feature>
<feature type="region of interest" description="Disordered" evidence="1">
    <location>
        <begin position="263"/>
        <end position="298"/>
    </location>
</feature>
<feature type="compositionally biased region" description="Basic and acidic residues" evidence="1">
    <location>
        <begin position="267"/>
        <end position="276"/>
    </location>
</feature>
<feature type="region of interest" description="Disordered" evidence="1">
    <location>
        <begin position="489"/>
        <end position="582"/>
    </location>
</feature>
<dbReference type="Proteomes" id="UP000838763">
    <property type="component" value="Unassembled WGS sequence"/>
</dbReference>
<evidence type="ECO:0008006" key="4">
    <source>
        <dbReference type="Google" id="ProtNLM"/>
    </source>
</evidence>
<proteinExistence type="predicted"/>
<sequence>MAQEPKASSGPLETLQTQIPHHRRLRPPDLQVITSDDQRVPLKPETKLGRRESRLGLRGLFGRAKTGKDVDVPPSPSQLSKPGGIRASWCTSKPELPTGLSPSTAYGAWSRYEAQPALRPVRSSVVATWEPPPLFQAYPQALRHAQLPACTHSADTILRLSDKRNAQNELDAGDDISAAERRRKHRRNLSNMLEWTTKIYVLVTSGYLLQYSGKGLSTAFLKEYCTLERDPRLLPAMLFRADTGAEDMDAWLTMLRREIEGLGGKRHLSETGKPKPNDPNSEIESQQSQRTLVVRDPTRFSRVIQPDEVRWQRDRAETVTSSEDAEGSVTVVEALTPEQSTDDLSTTNSVVSHDGRQLDSLRDSTGANRLSYISSGQRTIITSAGSSPACSPTRDTFANHFDDTPIRDPVPEVRLRPNAAAIADRRQSMQTIHPFIDPLARPHSTYTSSPLSDPTAMYGPTTPNFSVPHGVSRRYSLVKPSIVEAAAQSPPLVPEPPHQQGLPSLSEIEPPQHSASTAESSSPSLNEPTIVVNISPPPLSPPAIQAESMEPPSNAQSEGSGKGMDTHERSLNVTPPRKAASMQALRASMDGTLRFQDSPTPSLPIQSNVEAAEAHAGGHLSVDKSQAILNRRSMPQLVEGPPPAPPPTCALPPIPQKRVKV</sequence>
<accession>A0A9P1H6J9</accession>
<evidence type="ECO:0000313" key="2">
    <source>
        <dbReference type="EMBL" id="CAI4216885.1"/>
    </source>
</evidence>
<protein>
    <recommendedName>
        <fullName evidence="4">PH domain-containing protein</fullName>
    </recommendedName>
</protein>
<feature type="region of interest" description="Disordered" evidence="1">
    <location>
        <begin position="1"/>
        <end position="50"/>
    </location>
</feature>
<keyword evidence="3" id="KW-1185">Reference proteome</keyword>
<name>A0A9P1H6J9_9PEZI</name>
<feature type="compositionally biased region" description="Low complexity" evidence="1">
    <location>
        <begin position="514"/>
        <end position="524"/>
    </location>
</feature>
<dbReference type="EMBL" id="CALLCH030000015">
    <property type="protein sequence ID" value="CAI4216885.1"/>
    <property type="molecule type" value="Genomic_DNA"/>
</dbReference>